<dbReference type="Pfam" id="PF00753">
    <property type="entry name" value="Lactamase_B"/>
    <property type="match status" value="1"/>
</dbReference>
<dbReference type="EMBL" id="MFIE01000017">
    <property type="protein sequence ID" value="OGF82583.1"/>
    <property type="molecule type" value="Genomic_DNA"/>
</dbReference>
<reference evidence="2 3" key="1">
    <citation type="journal article" date="2016" name="Nat. Commun.">
        <title>Thousands of microbial genomes shed light on interconnected biogeochemical processes in an aquifer system.</title>
        <authorList>
            <person name="Anantharaman K."/>
            <person name="Brown C.T."/>
            <person name="Hug L.A."/>
            <person name="Sharon I."/>
            <person name="Castelle C.J."/>
            <person name="Probst A.J."/>
            <person name="Thomas B.C."/>
            <person name="Singh A."/>
            <person name="Wilkins M.J."/>
            <person name="Karaoz U."/>
            <person name="Brodie E.L."/>
            <person name="Williams K.H."/>
            <person name="Hubbard S.S."/>
            <person name="Banfield J.F."/>
        </authorList>
    </citation>
    <scope>NUCLEOTIDE SEQUENCE [LARGE SCALE GENOMIC DNA]</scope>
</reference>
<dbReference type="AlphaFoldDB" id="A0A1F5X417"/>
<dbReference type="InterPro" id="IPR036866">
    <property type="entry name" value="RibonucZ/Hydroxyglut_hydro"/>
</dbReference>
<feature type="domain" description="Metallo-beta-lactamase" evidence="1">
    <location>
        <begin position="41"/>
        <end position="236"/>
    </location>
</feature>
<gene>
    <name evidence="2" type="ORF">A3B18_01315</name>
</gene>
<protein>
    <recommendedName>
        <fullName evidence="1">Metallo-beta-lactamase domain-containing protein</fullName>
    </recommendedName>
</protein>
<dbReference type="Proteomes" id="UP000178684">
    <property type="component" value="Unassembled WGS sequence"/>
</dbReference>
<name>A0A1F5X417_9BACT</name>
<evidence type="ECO:0000259" key="1">
    <source>
        <dbReference type="SMART" id="SM00849"/>
    </source>
</evidence>
<sequence length="280" mass="31214">MKNKFPYIFSLALIIIAFLAWSTVFGLEGRKLNFYVLDIGQGDAIFIETPTKNQILIDGGPDNSVLEELGEVMPFHDRSIDVVMMTHPNLDHVAGLVDVLKNYDVKYFVDTDDGYYLAGYEELKKIIREKNITRIKAERGARIILDRGVELTILHPDKLVSGDPNQNSVVAKLSFGEIDFLLTGDAEKGEELKLAQGEDNLESEVLKVGHHGSKTSSNPLFLEKVKPDYALISVGAKNRYGHPTKQVLEALEEVGAQIFRTDLDSRIHLESDGESLTVVK</sequence>
<evidence type="ECO:0000313" key="3">
    <source>
        <dbReference type="Proteomes" id="UP000178684"/>
    </source>
</evidence>
<dbReference type="InterPro" id="IPR052159">
    <property type="entry name" value="Competence_DNA_uptake"/>
</dbReference>
<dbReference type="Gene3D" id="3.60.15.10">
    <property type="entry name" value="Ribonuclease Z/Hydroxyacylglutathione hydrolase-like"/>
    <property type="match status" value="1"/>
</dbReference>
<comment type="caution">
    <text evidence="2">The sequence shown here is derived from an EMBL/GenBank/DDBJ whole genome shotgun (WGS) entry which is preliminary data.</text>
</comment>
<dbReference type="InterPro" id="IPR001279">
    <property type="entry name" value="Metallo-B-lactamas"/>
</dbReference>
<evidence type="ECO:0000313" key="2">
    <source>
        <dbReference type="EMBL" id="OGF82583.1"/>
    </source>
</evidence>
<proteinExistence type="predicted"/>
<dbReference type="CDD" id="cd07731">
    <property type="entry name" value="ComA-like_MBL-fold"/>
    <property type="match status" value="1"/>
</dbReference>
<organism evidence="2 3">
    <name type="scientific">Candidatus Giovannonibacteria bacterium RIFCSPLOWO2_01_FULL_46_13</name>
    <dbReference type="NCBI Taxonomy" id="1798352"/>
    <lineage>
        <taxon>Bacteria</taxon>
        <taxon>Candidatus Giovannoniibacteriota</taxon>
    </lineage>
</organism>
<dbReference type="InterPro" id="IPR035681">
    <property type="entry name" value="ComA-like_MBL"/>
</dbReference>
<dbReference type="PANTHER" id="PTHR30619:SF1">
    <property type="entry name" value="RECOMBINATION PROTEIN 2"/>
    <property type="match status" value="1"/>
</dbReference>
<dbReference type="SMART" id="SM00849">
    <property type="entry name" value="Lactamase_B"/>
    <property type="match status" value="1"/>
</dbReference>
<dbReference type="SUPFAM" id="SSF56281">
    <property type="entry name" value="Metallo-hydrolase/oxidoreductase"/>
    <property type="match status" value="1"/>
</dbReference>
<accession>A0A1F5X417</accession>
<dbReference type="PANTHER" id="PTHR30619">
    <property type="entry name" value="DNA INTERNALIZATION/COMPETENCE PROTEIN COMEC/REC2"/>
    <property type="match status" value="1"/>
</dbReference>